<keyword evidence="9" id="KW-1185">Reference proteome</keyword>
<dbReference type="InterPro" id="IPR017850">
    <property type="entry name" value="Alkaline_phosphatase_core_sf"/>
</dbReference>
<dbReference type="Pfam" id="PF00884">
    <property type="entry name" value="Sulfatase"/>
    <property type="match status" value="1"/>
</dbReference>
<protein>
    <recommendedName>
        <fullName evidence="7">Sulfatase N-terminal domain-containing protein</fullName>
    </recommendedName>
</protein>
<keyword evidence="3" id="KW-0479">Metal-binding</keyword>
<comment type="similarity">
    <text evidence="2">Belongs to the sulfatase family.</text>
</comment>
<evidence type="ECO:0000313" key="8">
    <source>
        <dbReference type="EMBL" id="ANW97089.1"/>
    </source>
</evidence>
<feature type="domain" description="Sulfatase N-terminal" evidence="7">
    <location>
        <begin position="13"/>
        <end position="365"/>
    </location>
</feature>
<reference evidence="8 9" key="1">
    <citation type="submission" date="2016-02" db="EMBL/GenBank/DDBJ databases">
        <authorList>
            <person name="Wen L."/>
            <person name="He K."/>
            <person name="Yang H."/>
        </authorList>
    </citation>
    <scope>NUCLEOTIDE SEQUENCE [LARGE SCALE GENOMIC DNA]</scope>
    <source>
        <strain evidence="8 9">CZ1127</strain>
    </source>
</reference>
<dbReference type="GO" id="GO:0004423">
    <property type="term" value="F:iduronate-2-sulfatase activity"/>
    <property type="evidence" value="ECO:0007669"/>
    <property type="project" value="InterPro"/>
</dbReference>
<gene>
    <name evidence="8" type="ORF">AXE80_12690</name>
</gene>
<dbReference type="PANTHER" id="PTHR45953">
    <property type="entry name" value="IDURONATE 2-SULFATASE"/>
    <property type="match status" value="1"/>
</dbReference>
<proteinExistence type="inferred from homology"/>
<evidence type="ECO:0000256" key="4">
    <source>
        <dbReference type="ARBA" id="ARBA00022729"/>
    </source>
</evidence>
<dbReference type="KEGG" id="wfu:AXE80_12690"/>
<dbReference type="PANTHER" id="PTHR45953:SF1">
    <property type="entry name" value="IDURONATE 2-SULFATASE"/>
    <property type="match status" value="1"/>
</dbReference>
<evidence type="ECO:0000256" key="5">
    <source>
        <dbReference type="ARBA" id="ARBA00022801"/>
    </source>
</evidence>
<dbReference type="SUPFAM" id="SSF53649">
    <property type="entry name" value="Alkaline phosphatase-like"/>
    <property type="match status" value="1"/>
</dbReference>
<dbReference type="CDD" id="cd16030">
    <property type="entry name" value="iduronate-2-sulfatase"/>
    <property type="match status" value="1"/>
</dbReference>
<evidence type="ECO:0000256" key="1">
    <source>
        <dbReference type="ARBA" id="ARBA00001913"/>
    </source>
</evidence>
<organism evidence="8 9">
    <name type="scientific">Wenyingzhuangia fucanilytica</name>
    <dbReference type="NCBI Taxonomy" id="1790137"/>
    <lineage>
        <taxon>Bacteria</taxon>
        <taxon>Pseudomonadati</taxon>
        <taxon>Bacteroidota</taxon>
        <taxon>Flavobacteriia</taxon>
        <taxon>Flavobacteriales</taxon>
        <taxon>Flavobacteriaceae</taxon>
        <taxon>Wenyingzhuangia</taxon>
    </lineage>
</organism>
<evidence type="ECO:0000313" key="9">
    <source>
        <dbReference type="Proteomes" id="UP000092967"/>
    </source>
</evidence>
<dbReference type="Proteomes" id="UP000092967">
    <property type="component" value="Chromosome"/>
</dbReference>
<dbReference type="STRING" id="1790137.AXE80_12690"/>
<dbReference type="InterPro" id="IPR035874">
    <property type="entry name" value="IDS"/>
</dbReference>
<keyword evidence="4" id="KW-0732">Signal</keyword>
<dbReference type="GO" id="GO:0005737">
    <property type="term" value="C:cytoplasm"/>
    <property type="evidence" value="ECO:0007669"/>
    <property type="project" value="TreeGrafter"/>
</dbReference>
<keyword evidence="5" id="KW-0378">Hydrolase</keyword>
<keyword evidence="6" id="KW-0106">Calcium</keyword>
<dbReference type="InterPro" id="IPR000917">
    <property type="entry name" value="Sulfatase_N"/>
</dbReference>
<accession>A0A1B1Y8N9</accession>
<dbReference type="Gene3D" id="3.40.720.10">
    <property type="entry name" value="Alkaline Phosphatase, subunit A"/>
    <property type="match status" value="1"/>
</dbReference>
<evidence type="ECO:0000259" key="7">
    <source>
        <dbReference type="Pfam" id="PF00884"/>
    </source>
</evidence>
<evidence type="ECO:0000256" key="6">
    <source>
        <dbReference type="ARBA" id="ARBA00022837"/>
    </source>
</evidence>
<dbReference type="AlphaFoldDB" id="A0A1B1Y8N9"/>
<sequence length="463" mass="52397">MFSNVIAQNQKPKNVLFIGVDDLRPELNCYGESHIVSPNIDKLASQGVAFDNAYCNVPVCGASRASMFSGIRPTHEKFLDVSSRIDQDAPGTITIPGWFKKHGYISTSYGKTIHGHGDMEQDWSKEPFHDRSRDNPKGYVTKENLALMKKGDPKKKIGNSTEIANVGDYEYSDGKIVLESIKDMDKFVASGKPFFMAVGFRKPHLPFAAPKKYWDLYDRASLPLSLSPKQAKGAPKGAIHTWGELRAYKDIPRDRNITDLGEAKTRELIHGYSACVSYTDAMIGKLIDHLEAIGQRENTIIVLWSDHGWSLGDHELWCKHSTYDVSLRVPMIVSAPQFKKEAGKRAKGIVELVDLYPTLCDLADIEKPSHLEGESFVSLVKNPSETLSDDAAYIRWKNSDAIKTQDYLYTEWYNKKDGKYYSDMLYDHKNDRLETVNISKQPKHKEEVKKLSEKIKVKLEELK</sequence>
<name>A0A1B1Y8N9_9FLAO</name>
<evidence type="ECO:0000256" key="2">
    <source>
        <dbReference type="ARBA" id="ARBA00008779"/>
    </source>
</evidence>
<evidence type="ECO:0000256" key="3">
    <source>
        <dbReference type="ARBA" id="ARBA00022723"/>
    </source>
</evidence>
<dbReference type="EMBL" id="CP014224">
    <property type="protein sequence ID" value="ANW97089.1"/>
    <property type="molecule type" value="Genomic_DNA"/>
</dbReference>
<dbReference type="GO" id="GO:0046872">
    <property type="term" value="F:metal ion binding"/>
    <property type="evidence" value="ECO:0007669"/>
    <property type="project" value="UniProtKB-KW"/>
</dbReference>
<comment type="cofactor">
    <cofactor evidence="1">
        <name>Ca(2+)</name>
        <dbReference type="ChEBI" id="CHEBI:29108"/>
    </cofactor>
</comment>